<evidence type="ECO:0000256" key="4">
    <source>
        <dbReference type="ARBA" id="ARBA00022842"/>
    </source>
</evidence>
<evidence type="ECO:0000256" key="6">
    <source>
        <dbReference type="ARBA" id="ARBA00023002"/>
    </source>
</evidence>
<evidence type="ECO:0000256" key="5">
    <source>
        <dbReference type="ARBA" id="ARBA00022964"/>
    </source>
</evidence>
<dbReference type="RefSeq" id="WP_006013709.1">
    <property type="nucleotide sequence ID" value="NZ_BAEQ01000052.1"/>
</dbReference>
<dbReference type="Proteomes" id="UP000006251">
    <property type="component" value="Unassembled WGS sequence"/>
</dbReference>
<dbReference type="GO" id="GO:0032451">
    <property type="term" value="F:demethylase activity"/>
    <property type="evidence" value="ECO:0007669"/>
    <property type="project" value="UniProtKB-ARBA"/>
</dbReference>
<dbReference type="InterPro" id="IPR027450">
    <property type="entry name" value="AlkB-like"/>
</dbReference>
<organism evidence="10 11">
    <name type="scientific">Brumicola pallidula DSM 14239 = ACAM 615</name>
    <dbReference type="NCBI Taxonomy" id="1121922"/>
    <lineage>
        <taxon>Bacteria</taxon>
        <taxon>Pseudomonadati</taxon>
        <taxon>Pseudomonadota</taxon>
        <taxon>Gammaproteobacteria</taxon>
        <taxon>Alteromonadales</taxon>
        <taxon>Alteromonadaceae</taxon>
        <taxon>Brumicola</taxon>
    </lineage>
</organism>
<evidence type="ECO:0000313" key="10">
    <source>
        <dbReference type="EMBL" id="GAC30021.1"/>
    </source>
</evidence>
<dbReference type="GO" id="GO:0006307">
    <property type="term" value="P:DNA alkylation repair"/>
    <property type="evidence" value="ECO:0007669"/>
    <property type="project" value="InterPro"/>
</dbReference>
<dbReference type="GO" id="GO:0046872">
    <property type="term" value="F:metal ion binding"/>
    <property type="evidence" value="ECO:0007669"/>
    <property type="project" value="UniProtKB-KW"/>
</dbReference>
<protein>
    <submittedName>
        <fullName evidence="10">Alpha-ketoglutarate-dependent dioxygenase alkB homolog 3</fullName>
    </submittedName>
</protein>
<dbReference type="InterPro" id="IPR005123">
    <property type="entry name" value="Oxoglu/Fe-dep_dioxygenase_dom"/>
</dbReference>
<dbReference type="PANTHER" id="PTHR31212:SF4">
    <property type="entry name" value="ALPHA-KETOGLUTARATE-DEPENDENT DIOXYGENASE ALKB HOMOLOG 3"/>
    <property type="match status" value="1"/>
</dbReference>
<keyword evidence="8" id="KW-0234">DNA repair</keyword>
<keyword evidence="2" id="KW-0479">Metal-binding</keyword>
<dbReference type="PANTHER" id="PTHR31212">
    <property type="entry name" value="ALPHA-KETOGLUTARATE-DEPENDENT DIOXYGENASE ALKB HOMOLOG 3"/>
    <property type="match status" value="1"/>
</dbReference>
<comment type="cofactor">
    <cofactor evidence="1">
        <name>Fe(2+)</name>
        <dbReference type="ChEBI" id="CHEBI:29033"/>
    </cofactor>
</comment>
<dbReference type="GO" id="GO:0140097">
    <property type="term" value="F:catalytic activity, acting on DNA"/>
    <property type="evidence" value="ECO:0007669"/>
    <property type="project" value="UniProtKB-ARBA"/>
</dbReference>
<dbReference type="InterPro" id="IPR032854">
    <property type="entry name" value="ALKBH3"/>
</dbReference>
<keyword evidence="7" id="KW-0408">Iron</keyword>
<gene>
    <name evidence="10" type="ORF">GPAL_3170</name>
</gene>
<dbReference type="InterPro" id="IPR037151">
    <property type="entry name" value="AlkB-like_sf"/>
</dbReference>
<evidence type="ECO:0000256" key="7">
    <source>
        <dbReference type="ARBA" id="ARBA00023004"/>
    </source>
</evidence>
<proteinExistence type="predicted"/>
<dbReference type="STRING" id="1121922.GCA_000428905_00119"/>
<dbReference type="EMBL" id="BAEQ01000052">
    <property type="protein sequence ID" value="GAC30021.1"/>
    <property type="molecule type" value="Genomic_DNA"/>
</dbReference>
<dbReference type="PROSITE" id="PS51471">
    <property type="entry name" value="FE2OG_OXY"/>
    <property type="match status" value="1"/>
</dbReference>
<keyword evidence="4" id="KW-0460">Magnesium</keyword>
<keyword evidence="6" id="KW-0560">Oxidoreductase</keyword>
<dbReference type="GO" id="GO:0016787">
    <property type="term" value="F:hydrolase activity"/>
    <property type="evidence" value="ECO:0007669"/>
    <property type="project" value="UniProtKB-ARBA"/>
</dbReference>
<evidence type="ECO:0000256" key="1">
    <source>
        <dbReference type="ARBA" id="ARBA00001954"/>
    </source>
</evidence>
<evidence type="ECO:0000256" key="2">
    <source>
        <dbReference type="ARBA" id="ARBA00022723"/>
    </source>
</evidence>
<keyword evidence="3" id="KW-0227">DNA damage</keyword>
<dbReference type="AlphaFoldDB" id="K6Z1D4"/>
<evidence type="ECO:0000313" key="11">
    <source>
        <dbReference type="Proteomes" id="UP000006251"/>
    </source>
</evidence>
<keyword evidence="5 10" id="KW-0223">Dioxygenase</keyword>
<evidence type="ECO:0000256" key="3">
    <source>
        <dbReference type="ARBA" id="ARBA00022763"/>
    </source>
</evidence>
<reference evidence="11" key="1">
    <citation type="journal article" date="2014" name="Environ. Microbiol.">
        <title>Comparative genomics of the marine bacterial genus Glaciecola reveals the high degree of genomic diversity and genomic characteristic for cold adaptation.</title>
        <authorList>
            <person name="Qin Q.L."/>
            <person name="Xie B.B."/>
            <person name="Yu Y."/>
            <person name="Shu Y.L."/>
            <person name="Rong J.C."/>
            <person name="Zhang Y.J."/>
            <person name="Zhao D.L."/>
            <person name="Chen X.L."/>
            <person name="Zhang X.Y."/>
            <person name="Chen B."/>
            <person name="Zhou B.C."/>
            <person name="Zhang Y.Z."/>
        </authorList>
    </citation>
    <scope>NUCLEOTIDE SEQUENCE [LARGE SCALE GENOMIC DNA]</scope>
    <source>
        <strain evidence="11">ACAM 615</strain>
    </source>
</reference>
<comment type="caution">
    <text evidence="10">The sequence shown here is derived from an EMBL/GenBank/DDBJ whole genome shotgun (WGS) entry which is preliminary data.</text>
</comment>
<dbReference type="FunFam" id="2.60.120.590:FF:000004">
    <property type="entry name" value="DNA oxidative demethylase ALKBH2"/>
    <property type="match status" value="1"/>
</dbReference>
<accession>K6Z1D4</accession>
<feature type="domain" description="Fe2OG dioxygenase" evidence="9">
    <location>
        <begin position="104"/>
        <end position="201"/>
    </location>
</feature>
<dbReference type="Gene3D" id="2.60.120.590">
    <property type="entry name" value="Alpha-ketoglutarate-dependent dioxygenase AlkB-like"/>
    <property type="match status" value="1"/>
</dbReference>
<name>K6Z1D4_9ALTE</name>
<dbReference type="Pfam" id="PF13532">
    <property type="entry name" value="2OG-FeII_Oxy_2"/>
    <property type="match status" value="1"/>
</dbReference>
<sequence>MQHCLFSNHSLQSLPLADAKVQYLANWLDNETADSLLHLFQRELNWSEAEIKIFGKMIKIPRLQAWYGDAGTNYTYSGVTMTSLPWHDELHKLKAKCEHQCGSSFNSVLANLYRHGQDSMGMHSDNEAELGIEPVIASVSLGEVRNFDFKHKISGEKFRLPLEHGSLLIMSAETQKHWQHGIAKTKKQVKPRINFTFRKILR</sequence>
<evidence type="ECO:0000256" key="8">
    <source>
        <dbReference type="ARBA" id="ARBA00023204"/>
    </source>
</evidence>
<keyword evidence="11" id="KW-1185">Reference proteome</keyword>
<evidence type="ECO:0000259" key="9">
    <source>
        <dbReference type="PROSITE" id="PS51471"/>
    </source>
</evidence>
<dbReference type="SUPFAM" id="SSF51197">
    <property type="entry name" value="Clavaminate synthase-like"/>
    <property type="match status" value="1"/>
</dbReference>
<dbReference type="GO" id="GO:0051213">
    <property type="term" value="F:dioxygenase activity"/>
    <property type="evidence" value="ECO:0007669"/>
    <property type="project" value="UniProtKB-KW"/>
</dbReference>
<dbReference type="GO" id="GO:0016705">
    <property type="term" value="F:oxidoreductase activity, acting on paired donors, with incorporation or reduction of molecular oxygen"/>
    <property type="evidence" value="ECO:0007669"/>
    <property type="project" value="UniProtKB-ARBA"/>
</dbReference>